<dbReference type="HOGENOM" id="CLU_146168_0_0_1"/>
<name>A0A0C9XJK5_9AGAR</name>
<dbReference type="OrthoDB" id="10334735at2759"/>
<dbReference type="Proteomes" id="UP000054477">
    <property type="component" value="Unassembled WGS sequence"/>
</dbReference>
<dbReference type="EMBL" id="KN838684">
    <property type="protein sequence ID" value="KIJ97786.1"/>
    <property type="molecule type" value="Genomic_DNA"/>
</dbReference>
<organism evidence="1 2">
    <name type="scientific">Laccaria amethystina LaAM-08-1</name>
    <dbReference type="NCBI Taxonomy" id="1095629"/>
    <lineage>
        <taxon>Eukaryota</taxon>
        <taxon>Fungi</taxon>
        <taxon>Dikarya</taxon>
        <taxon>Basidiomycota</taxon>
        <taxon>Agaricomycotina</taxon>
        <taxon>Agaricomycetes</taxon>
        <taxon>Agaricomycetidae</taxon>
        <taxon>Agaricales</taxon>
        <taxon>Agaricineae</taxon>
        <taxon>Hydnangiaceae</taxon>
        <taxon>Laccaria</taxon>
    </lineage>
</organism>
<keyword evidence="2" id="KW-1185">Reference proteome</keyword>
<evidence type="ECO:0000313" key="2">
    <source>
        <dbReference type="Proteomes" id="UP000054477"/>
    </source>
</evidence>
<gene>
    <name evidence="1" type="ORF">K443DRAFT_105124</name>
</gene>
<sequence>MSLITVSAVVNADTSFAFRPYGLPENKNISVLKESTTGLYQIIYDTVFISPPVVTVTQAWLGNFGGGGGETLDNAVVNDITNTYATVKVGDGNGNGQWRSFTIVLTGYENVGA</sequence>
<evidence type="ECO:0000313" key="1">
    <source>
        <dbReference type="EMBL" id="KIJ97786.1"/>
    </source>
</evidence>
<reference evidence="1 2" key="1">
    <citation type="submission" date="2014-04" db="EMBL/GenBank/DDBJ databases">
        <authorList>
            <consortium name="DOE Joint Genome Institute"/>
            <person name="Kuo A."/>
            <person name="Kohler A."/>
            <person name="Nagy L.G."/>
            <person name="Floudas D."/>
            <person name="Copeland A."/>
            <person name="Barry K.W."/>
            <person name="Cichocki N."/>
            <person name="Veneault-Fourrey C."/>
            <person name="LaButti K."/>
            <person name="Lindquist E.A."/>
            <person name="Lipzen A."/>
            <person name="Lundell T."/>
            <person name="Morin E."/>
            <person name="Murat C."/>
            <person name="Sun H."/>
            <person name="Tunlid A."/>
            <person name="Henrissat B."/>
            <person name="Grigoriev I.V."/>
            <person name="Hibbett D.S."/>
            <person name="Martin F."/>
            <person name="Nordberg H.P."/>
            <person name="Cantor M.N."/>
            <person name="Hua S.X."/>
        </authorList>
    </citation>
    <scope>NUCLEOTIDE SEQUENCE [LARGE SCALE GENOMIC DNA]</scope>
    <source>
        <strain evidence="1 2">LaAM-08-1</strain>
    </source>
</reference>
<protein>
    <submittedName>
        <fullName evidence="1">Uncharacterized protein</fullName>
    </submittedName>
</protein>
<proteinExistence type="predicted"/>
<dbReference type="AlphaFoldDB" id="A0A0C9XJK5"/>
<accession>A0A0C9XJK5</accession>
<reference evidence="2" key="2">
    <citation type="submission" date="2015-01" db="EMBL/GenBank/DDBJ databases">
        <title>Evolutionary Origins and Diversification of the Mycorrhizal Mutualists.</title>
        <authorList>
            <consortium name="DOE Joint Genome Institute"/>
            <consortium name="Mycorrhizal Genomics Consortium"/>
            <person name="Kohler A."/>
            <person name="Kuo A."/>
            <person name="Nagy L.G."/>
            <person name="Floudas D."/>
            <person name="Copeland A."/>
            <person name="Barry K.W."/>
            <person name="Cichocki N."/>
            <person name="Veneault-Fourrey C."/>
            <person name="LaButti K."/>
            <person name="Lindquist E.A."/>
            <person name="Lipzen A."/>
            <person name="Lundell T."/>
            <person name="Morin E."/>
            <person name="Murat C."/>
            <person name="Riley R."/>
            <person name="Ohm R."/>
            <person name="Sun H."/>
            <person name="Tunlid A."/>
            <person name="Henrissat B."/>
            <person name="Grigoriev I.V."/>
            <person name="Hibbett D.S."/>
            <person name="Martin F."/>
        </authorList>
    </citation>
    <scope>NUCLEOTIDE SEQUENCE [LARGE SCALE GENOMIC DNA]</scope>
    <source>
        <strain evidence="2">LaAM-08-1</strain>
    </source>
</reference>